<accession>A0A8T0AD02</accession>
<dbReference type="GO" id="GO:0004888">
    <property type="term" value="F:transmembrane signaling receptor activity"/>
    <property type="evidence" value="ECO:0007669"/>
    <property type="project" value="TreeGrafter"/>
</dbReference>
<evidence type="ECO:0000256" key="1">
    <source>
        <dbReference type="ARBA" id="ARBA00004370"/>
    </source>
</evidence>
<keyword evidence="5" id="KW-0732">Signal</keyword>
<dbReference type="Proteomes" id="UP000606274">
    <property type="component" value="Unassembled WGS sequence"/>
</dbReference>
<dbReference type="GO" id="GO:0005886">
    <property type="term" value="C:plasma membrane"/>
    <property type="evidence" value="ECO:0007669"/>
    <property type="project" value="TreeGrafter"/>
</dbReference>
<dbReference type="SMART" id="SM00406">
    <property type="entry name" value="IGv"/>
    <property type="match status" value="1"/>
</dbReference>
<evidence type="ECO:0000313" key="8">
    <source>
        <dbReference type="Proteomes" id="UP000606274"/>
    </source>
</evidence>
<protein>
    <recommendedName>
        <fullName evidence="6">Ig-like domain-containing protein</fullName>
    </recommendedName>
</protein>
<feature type="transmembrane region" description="Helical" evidence="4">
    <location>
        <begin position="251"/>
        <end position="280"/>
    </location>
</feature>
<dbReference type="CDD" id="cd05716">
    <property type="entry name" value="IgV_pIgR_like"/>
    <property type="match status" value="1"/>
</dbReference>
<gene>
    <name evidence="7" type="ORF">HF521_012576</name>
</gene>
<evidence type="ECO:0000256" key="5">
    <source>
        <dbReference type="SAM" id="SignalP"/>
    </source>
</evidence>
<organism evidence="7 8">
    <name type="scientific">Silurus meridionalis</name>
    <name type="common">Southern catfish</name>
    <name type="synonym">Silurus soldatovi meridionalis</name>
    <dbReference type="NCBI Taxonomy" id="175797"/>
    <lineage>
        <taxon>Eukaryota</taxon>
        <taxon>Metazoa</taxon>
        <taxon>Chordata</taxon>
        <taxon>Craniata</taxon>
        <taxon>Vertebrata</taxon>
        <taxon>Euteleostomi</taxon>
        <taxon>Actinopterygii</taxon>
        <taxon>Neopterygii</taxon>
        <taxon>Teleostei</taxon>
        <taxon>Ostariophysi</taxon>
        <taxon>Siluriformes</taxon>
        <taxon>Siluridae</taxon>
        <taxon>Silurus</taxon>
    </lineage>
</organism>
<name>A0A8T0AD02_SILME</name>
<sequence>MKIQLLLITTFYLISGPVYCLDVTGFPGGHVIIDFKHKINWRSTVYFCKLKPGHQCERIIEARGTELIRDGHKGKFTLIFSDQSLTLIIRTLRVEDTGLYQVGEHSVWNQDINLKLNRDPCCSEMKSVAGSLGQNVTISCSYPEEFERNIKSFYKQNNRSLTEIISTSETDPHQDDRFSISDDVRNKVFSVNINDVREDDGGVYFCAVVKDETEIISHSLFTTIHLQTTEAAQFTTKNPDVPSDTPEPAGFSIATITIIISTTVCVCVALLLVGGFLLIFKIRRNMIQGSAAMNQRSEANNMTSDYENETPQIQNIRMQLVYQNLNTNTNQFDSVYQSLDTNTNQLDSVYQSLDGNIN</sequence>
<keyword evidence="8" id="KW-1185">Reference proteome</keyword>
<evidence type="ECO:0000256" key="2">
    <source>
        <dbReference type="ARBA" id="ARBA00022692"/>
    </source>
</evidence>
<keyword evidence="4" id="KW-1133">Transmembrane helix</keyword>
<dbReference type="PANTHER" id="PTHR11860:SF87">
    <property type="entry name" value="CMRF35-LIKE MOLECULE 8"/>
    <property type="match status" value="1"/>
</dbReference>
<dbReference type="PROSITE" id="PS50835">
    <property type="entry name" value="IG_LIKE"/>
    <property type="match status" value="1"/>
</dbReference>
<evidence type="ECO:0000256" key="4">
    <source>
        <dbReference type="SAM" id="Phobius"/>
    </source>
</evidence>
<dbReference type="InterPro" id="IPR007110">
    <property type="entry name" value="Ig-like_dom"/>
</dbReference>
<dbReference type="InterPro" id="IPR013783">
    <property type="entry name" value="Ig-like_fold"/>
</dbReference>
<dbReference type="InterPro" id="IPR013106">
    <property type="entry name" value="Ig_V-set"/>
</dbReference>
<evidence type="ECO:0000313" key="7">
    <source>
        <dbReference type="EMBL" id="KAF7689223.1"/>
    </source>
</evidence>
<feature type="chain" id="PRO_5035746511" description="Ig-like domain-containing protein" evidence="5">
    <location>
        <begin position="21"/>
        <end position="358"/>
    </location>
</feature>
<comment type="caution">
    <text evidence="7">The sequence shown here is derived from an EMBL/GenBank/DDBJ whole genome shotgun (WGS) entry which is preliminary data.</text>
</comment>
<keyword evidence="2 4" id="KW-0812">Transmembrane</keyword>
<comment type="subcellular location">
    <subcellularLocation>
        <location evidence="1">Membrane</location>
    </subcellularLocation>
</comment>
<feature type="signal peptide" evidence="5">
    <location>
        <begin position="1"/>
        <end position="20"/>
    </location>
</feature>
<evidence type="ECO:0000259" key="6">
    <source>
        <dbReference type="PROSITE" id="PS50835"/>
    </source>
</evidence>
<reference evidence="7" key="1">
    <citation type="submission" date="2020-08" db="EMBL/GenBank/DDBJ databases">
        <title>Chromosome-level assembly of Southern catfish (Silurus meridionalis) provides insights into visual adaptation to the nocturnal and benthic lifestyles.</title>
        <authorList>
            <person name="Zhang Y."/>
            <person name="Wang D."/>
            <person name="Peng Z."/>
        </authorList>
    </citation>
    <scope>NUCLEOTIDE SEQUENCE</scope>
    <source>
        <strain evidence="7">SWU-2019-XX</strain>
        <tissue evidence="7">Muscle</tissue>
    </source>
</reference>
<dbReference type="EMBL" id="JABFDY010000024">
    <property type="protein sequence ID" value="KAF7689223.1"/>
    <property type="molecule type" value="Genomic_DNA"/>
</dbReference>
<dbReference type="PANTHER" id="PTHR11860">
    <property type="entry name" value="POLYMERIC-IMMUNOGLOBULIN RECEPTOR"/>
    <property type="match status" value="1"/>
</dbReference>
<dbReference type="InterPro" id="IPR036179">
    <property type="entry name" value="Ig-like_dom_sf"/>
</dbReference>
<feature type="domain" description="Ig-like" evidence="6">
    <location>
        <begin position="120"/>
        <end position="217"/>
    </location>
</feature>
<keyword evidence="3 4" id="KW-0472">Membrane</keyword>
<dbReference type="InterPro" id="IPR003599">
    <property type="entry name" value="Ig_sub"/>
</dbReference>
<evidence type="ECO:0000256" key="3">
    <source>
        <dbReference type="ARBA" id="ARBA00023136"/>
    </source>
</evidence>
<dbReference type="SUPFAM" id="SSF48726">
    <property type="entry name" value="Immunoglobulin"/>
    <property type="match status" value="2"/>
</dbReference>
<dbReference type="Pfam" id="PF07686">
    <property type="entry name" value="V-set"/>
    <property type="match status" value="1"/>
</dbReference>
<proteinExistence type="predicted"/>
<dbReference type="AlphaFoldDB" id="A0A8T0AD02"/>
<dbReference type="InterPro" id="IPR050671">
    <property type="entry name" value="CD300_family_receptors"/>
</dbReference>
<dbReference type="OrthoDB" id="8442846at2759"/>
<dbReference type="SMART" id="SM00409">
    <property type="entry name" value="IG"/>
    <property type="match status" value="2"/>
</dbReference>
<dbReference type="Gene3D" id="2.60.40.10">
    <property type="entry name" value="Immunoglobulins"/>
    <property type="match status" value="2"/>
</dbReference>